<dbReference type="Proteomes" id="UP000276888">
    <property type="component" value="Chromosome"/>
</dbReference>
<proteinExistence type="predicted"/>
<sequence>MASTVLDVLDTLEGAPTLDALGGEHGIYESADVLVHDSRVVEVAVALCNGWGALDDQDAARQLLLGAVESIPAFSAGDLYDVLLTSESVLPQISTDLEQALKHRAEQSGLARDFALEAWTRLALGNFGTMALHLRAALQDGSSAPDATPTLVRALGAALSKWGDENLRTALHTLTEHDDLNSDAAMELGLDWVARATARTELDDVRSGLGEAQHWFDAASADEGRPDAVAFHAVISGVLDQADGHSVTEERYQSICDSVYGYLDGYHGVSRGWRAARGETSTAWLELLNQLHQADTDAWYDPPRTIENLARTLAAETTMTLVVSQGGTGQAGIRALVQPHVDNLVKGNGAILSHVRRWLDAAPSGTEQDTRAAVEALLVQLETPPKKAGGESTAIPESIRDRLNLTPGDATILADVAAEHPDLTHVYEQLALYSYPVGYAESVLLDQLLDACEQYAQGGISQYRYELGLVLKHVVRFAAFHLDEGQSGQRASPWMADDKPWPLEHELADDLNRQLRMSGLTSVVEQSNTAGGRVDIAITFPRCRICIEVKRTDQDLSDDQLVADFGPQAVQYAATDVPVALLVTADYLRRTKRLDLTGAFHVAPLRLQKHSRQNALVSVRMQANVATPSASSPSRI</sequence>
<dbReference type="CDD" id="cd01037">
    <property type="entry name" value="PDDEXK_nuclease-like"/>
    <property type="match status" value="1"/>
</dbReference>
<dbReference type="KEGG" id="mlv:CVS47_02185"/>
<organism evidence="1 2">
    <name type="scientific">Microbacterium lemovicicum</name>
    <dbReference type="NCBI Taxonomy" id="1072463"/>
    <lineage>
        <taxon>Bacteria</taxon>
        <taxon>Bacillati</taxon>
        <taxon>Actinomycetota</taxon>
        <taxon>Actinomycetes</taxon>
        <taxon>Micrococcales</taxon>
        <taxon>Microbacteriaceae</taxon>
        <taxon>Microbacterium</taxon>
    </lineage>
</organism>
<evidence type="ECO:0000313" key="1">
    <source>
        <dbReference type="EMBL" id="AZS37548.1"/>
    </source>
</evidence>
<accession>A0A3Q9IZP5</accession>
<evidence type="ECO:0000313" key="2">
    <source>
        <dbReference type="Proteomes" id="UP000276888"/>
    </source>
</evidence>
<dbReference type="OrthoDB" id="5121568at2"/>
<dbReference type="EMBL" id="CP031423">
    <property type="protein sequence ID" value="AZS37548.1"/>
    <property type="molecule type" value="Genomic_DNA"/>
</dbReference>
<protein>
    <submittedName>
        <fullName evidence="1">Uncharacterized protein</fullName>
    </submittedName>
</protein>
<name>A0A3Q9IZP5_9MICO</name>
<reference evidence="1 2" key="1">
    <citation type="submission" date="2018-08" db="EMBL/GenBank/DDBJ databases">
        <title>Microbacterium lemovicicum sp. nov., a bacterium isolated from a natural uranium-rich soil.</title>
        <authorList>
            <person name="ORTET P."/>
        </authorList>
    </citation>
    <scope>NUCLEOTIDE SEQUENCE [LARGE SCALE GENOMIC DNA]</scope>
    <source>
        <strain evidence="1 2">Viu22</strain>
    </source>
</reference>
<keyword evidence="2" id="KW-1185">Reference proteome</keyword>
<dbReference type="RefSeq" id="WP_127096091.1">
    <property type="nucleotide sequence ID" value="NZ_CP031423.1"/>
</dbReference>
<gene>
    <name evidence="1" type="ORF">CVS47_02185</name>
</gene>
<dbReference type="AlphaFoldDB" id="A0A3Q9IZP5"/>